<dbReference type="EMBL" id="JAKZFC010000001">
    <property type="protein sequence ID" value="MCH7321376.1"/>
    <property type="molecule type" value="Genomic_DNA"/>
</dbReference>
<evidence type="ECO:0000256" key="1">
    <source>
        <dbReference type="ARBA" id="ARBA00022722"/>
    </source>
</evidence>
<keyword evidence="2" id="KW-0378">Hydrolase</keyword>
<comment type="caution">
    <text evidence="5">The sequence shown here is derived from an EMBL/GenBank/DDBJ whole genome shotgun (WGS) entry which is preliminary data.</text>
</comment>
<dbReference type="InterPro" id="IPR047201">
    <property type="entry name" value="ERI-1_3'hExo-like"/>
</dbReference>
<dbReference type="GO" id="GO:0004527">
    <property type="term" value="F:exonuclease activity"/>
    <property type="evidence" value="ECO:0007669"/>
    <property type="project" value="UniProtKB-KW"/>
</dbReference>
<keyword evidence="3 5" id="KW-0269">Exonuclease</keyword>
<reference evidence="5 6" key="1">
    <citation type="submission" date="2022-03" db="EMBL/GenBank/DDBJ databases">
        <authorList>
            <person name="Jo J.-H."/>
            <person name="Im W.-T."/>
        </authorList>
    </citation>
    <scope>NUCLEOTIDE SEQUENCE [LARGE SCALE GENOMIC DNA]</scope>
    <source>
        <strain evidence="5 6">MA9</strain>
    </source>
</reference>
<evidence type="ECO:0000259" key="4">
    <source>
        <dbReference type="SMART" id="SM00479"/>
    </source>
</evidence>
<evidence type="ECO:0000256" key="2">
    <source>
        <dbReference type="ARBA" id="ARBA00022801"/>
    </source>
</evidence>
<proteinExistence type="predicted"/>
<keyword evidence="1" id="KW-0540">Nuclease</keyword>
<dbReference type="Proteomes" id="UP001316087">
    <property type="component" value="Unassembled WGS sequence"/>
</dbReference>
<evidence type="ECO:0000313" key="6">
    <source>
        <dbReference type="Proteomes" id="UP001316087"/>
    </source>
</evidence>
<sequence length="356" mass="41062">MKILGRTKTYISVDIEAALIRGKQYIIEIGAVKWLPDGTTETFTQLIQPYKFKKLNAHIQQLTGITTEQLIDAPSFKEAFYKFKRWCKQDYVFLTFGEFDRKVLEEELTRNYINKDCLYPIIDFQQKYMIAQGIKEQPSLGGLMEQLGLEIETQHRALADAVSLLAIFKEVNGDAIIQQQQTNEFTLFLTNFRMLETTFDLVMSVTNCSVINGQVQVHAMNTFREELPYTVQSIERTQEDGEVQVSEKITIKSSPDAKQFLQQLAEDVPGKILISRSALRSVSKILKLHHVTLPKTEVMTLTNIIESEEIVSKFNLVDESMHSFEAKLMRLIHKFEQAFVDEFYKRALIEKQPVEV</sequence>
<feature type="domain" description="Exonuclease" evidence="4">
    <location>
        <begin position="9"/>
        <end position="177"/>
    </location>
</feature>
<dbReference type="Pfam" id="PF00929">
    <property type="entry name" value="RNase_T"/>
    <property type="match status" value="1"/>
</dbReference>
<dbReference type="CDD" id="cd06133">
    <property type="entry name" value="ERI-1_3'hExo_like"/>
    <property type="match status" value="1"/>
</dbReference>
<dbReference type="SMART" id="SM00479">
    <property type="entry name" value="EXOIII"/>
    <property type="match status" value="1"/>
</dbReference>
<dbReference type="InterPro" id="IPR012337">
    <property type="entry name" value="RNaseH-like_sf"/>
</dbReference>
<accession>A0ABS9UAL2</accession>
<name>A0ABS9UAL2_9BACL</name>
<dbReference type="SUPFAM" id="SSF53098">
    <property type="entry name" value="Ribonuclease H-like"/>
    <property type="match status" value="1"/>
</dbReference>
<dbReference type="InterPro" id="IPR036397">
    <property type="entry name" value="RNaseH_sf"/>
</dbReference>
<evidence type="ECO:0000313" key="5">
    <source>
        <dbReference type="EMBL" id="MCH7321376.1"/>
    </source>
</evidence>
<keyword evidence="6" id="KW-1185">Reference proteome</keyword>
<dbReference type="Gene3D" id="3.30.420.10">
    <property type="entry name" value="Ribonuclease H-like superfamily/Ribonuclease H"/>
    <property type="match status" value="1"/>
</dbReference>
<evidence type="ECO:0000256" key="3">
    <source>
        <dbReference type="ARBA" id="ARBA00022839"/>
    </source>
</evidence>
<dbReference type="RefSeq" id="WP_241368405.1">
    <property type="nucleotide sequence ID" value="NZ_JAKZFC010000001.1"/>
</dbReference>
<dbReference type="PANTHER" id="PTHR30231:SF4">
    <property type="entry name" value="PROTEIN NEN2"/>
    <property type="match status" value="1"/>
</dbReference>
<protein>
    <submittedName>
        <fullName evidence="5">Exonuclease domain-containing protein</fullName>
    </submittedName>
</protein>
<dbReference type="InterPro" id="IPR013520">
    <property type="entry name" value="Ribonucl_H"/>
</dbReference>
<organism evidence="5 6">
    <name type="scientific">Solibacillus palustris</name>
    <dbReference type="NCBI Taxonomy" id="2908203"/>
    <lineage>
        <taxon>Bacteria</taxon>
        <taxon>Bacillati</taxon>
        <taxon>Bacillota</taxon>
        <taxon>Bacilli</taxon>
        <taxon>Bacillales</taxon>
        <taxon>Caryophanaceae</taxon>
        <taxon>Solibacillus</taxon>
    </lineage>
</organism>
<gene>
    <name evidence="5" type="ORF">LZ480_05670</name>
</gene>
<dbReference type="PANTHER" id="PTHR30231">
    <property type="entry name" value="DNA POLYMERASE III SUBUNIT EPSILON"/>
    <property type="match status" value="1"/>
</dbReference>